<keyword evidence="5" id="KW-0560">Oxidoreductase</keyword>
<dbReference type="InterPro" id="IPR036291">
    <property type="entry name" value="NAD(P)-bd_dom_sf"/>
</dbReference>
<evidence type="ECO:0000256" key="5">
    <source>
        <dbReference type="ARBA" id="ARBA00023002"/>
    </source>
</evidence>
<evidence type="ECO:0000313" key="10">
    <source>
        <dbReference type="Proteomes" id="UP000000379"/>
    </source>
</evidence>
<reference evidence="9 10" key="2">
    <citation type="journal article" date="2011" name="Stand. Genomic Sci.">
        <title>Complete genome sequence of Truepera radiovictrix type strain (RQ-24).</title>
        <authorList>
            <person name="Ivanova N."/>
            <person name="Rohde C."/>
            <person name="Munk C."/>
            <person name="Nolan M."/>
            <person name="Lucas S."/>
            <person name="Del Rio T.G."/>
            <person name="Tice H."/>
            <person name="Deshpande S."/>
            <person name="Cheng J.F."/>
            <person name="Tapia R."/>
            <person name="Han C."/>
            <person name="Goodwin L."/>
            <person name="Pitluck S."/>
            <person name="Liolios K."/>
            <person name="Mavromatis K."/>
            <person name="Mikhailova N."/>
            <person name="Pati A."/>
            <person name="Chen A."/>
            <person name="Palaniappan K."/>
            <person name="Land M."/>
            <person name="Hauser L."/>
            <person name="Chang Y.J."/>
            <person name="Jeffries C.D."/>
            <person name="Brambilla E."/>
            <person name="Rohde M."/>
            <person name="Goker M."/>
            <person name="Tindall B.J."/>
            <person name="Woyke T."/>
            <person name="Bristow J."/>
            <person name="Eisen J.A."/>
            <person name="Markowitz V."/>
            <person name="Hugenholtz P."/>
            <person name="Kyrpides N.C."/>
            <person name="Klenk H.P."/>
            <person name="Lapidus A."/>
        </authorList>
    </citation>
    <scope>NUCLEOTIDE SEQUENCE [LARGE SCALE GENOMIC DNA]</scope>
    <source>
        <strain evidence="10">DSM 17093 / CIP 108686 / LMG 22925 / RQ-24</strain>
    </source>
</reference>
<reference evidence="10" key="1">
    <citation type="submission" date="2010-05" db="EMBL/GenBank/DDBJ databases">
        <title>The complete genome of Truepera radiovictris DSM 17093.</title>
        <authorList>
            <consortium name="US DOE Joint Genome Institute (JGI-PGF)"/>
            <person name="Lucas S."/>
            <person name="Copeland A."/>
            <person name="Lapidus A."/>
            <person name="Glavina del Rio T."/>
            <person name="Dalin E."/>
            <person name="Tice H."/>
            <person name="Bruce D."/>
            <person name="Goodwin L."/>
            <person name="Pitluck S."/>
            <person name="Kyrpides N."/>
            <person name="Mavromatis K."/>
            <person name="Ovchinnikova G."/>
            <person name="Munk A.C."/>
            <person name="Detter J.C."/>
            <person name="Han C."/>
            <person name="Tapia R."/>
            <person name="Land M."/>
            <person name="Hauser L."/>
            <person name="Markowitz V."/>
            <person name="Cheng J.-F."/>
            <person name="Hugenholtz P."/>
            <person name="Woyke T."/>
            <person name="Wu D."/>
            <person name="Tindall B."/>
            <person name="Pomrenke H.G."/>
            <person name="Brambilla E."/>
            <person name="Klenk H.-P."/>
            <person name="Eisen J.A."/>
        </authorList>
    </citation>
    <scope>NUCLEOTIDE SEQUENCE [LARGE SCALE GENOMIC DNA]</scope>
    <source>
        <strain evidence="10">DSM 17093 / CIP 108686 / LMG 22925 / RQ-24</strain>
    </source>
</reference>
<evidence type="ECO:0000259" key="7">
    <source>
        <dbReference type="Pfam" id="PF00107"/>
    </source>
</evidence>
<evidence type="ECO:0000256" key="4">
    <source>
        <dbReference type="ARBA" id="ARBA00022833"/>
    </source>
</evidence>
<dbReference type="Proteomes" id="UP000000379">
    <property type="component" value="Chromosome"/>
</dbReference>
<dbReference type="GO" id="GO:0008270">
    <property type="term" value="F:zinc ion binding"/>
    <property type="evidence" value="ECO:0007669"/>
    <property type="project" value="InterPro"/>
</dbReference>
<comment type="similarity">
    <text evidence="2 6">Belongs to the zinc-containing alcohol dehydrogenase family.</text>
</comment>
<dbReference type="Gene3D" id="3.40.50.720">
    <property type="entry name" value="NAD(P)-binding Rossmann-like Domain"/>
    <property type="match status" value="1"/>
</dbReference>
<gene>
    <name evidence="9" type="ordered locus">Trad_2887</name>
</gene>
<dbReference type="RefSeq" id="WP_013179344.1">
    <property type="nucleotide sequence ID" value="NC_014221.1"/>
</dbReference>
<dbReference type="Pfam" id="PF08240">
    <property type="entry name" value="ADH_N"/>
    <property type="match status" value="1"/>
</dbReference>
<dbReference type="HOGENOM" id="CLU_026673_11_5_0"/>
<dbReference type="PANTHER" id="PTHR43161:SF9">
    <property type="entry name" value="SORBITOL DEHYDROGENASE"/>
    <property type="match status" value="1"/>
</dbReference>
<protein>
    <submittedName>
        <fullName evidence="9">Alcohol dehydrogenase GroES domain protein</fullName>
    </submittedName>
</protein>
<dbReference type="Pfam" id="PF00107">
    <property type="entry name" value="ADH_zinc_N"/>
    <property type="match status" value="1"/>
</dbReference>
<dbReference type="OrthoDB" id="9765861at2"/>
<keyword evidence="3 6" id="KW-0479">Metal-binding</keyword>
<keyword evidence="10" id="KW-1185">Reference proteome</keyword>
<dbReference type="InterPro" id="IPR002328">
    <property type="entry name" value="ADH_Zn_CS"/>
</dbReference>
<organism evidence="9 10">
    <name type="scientific">Truepera radiovictrix (strain DSM 17093 / CIP 108686 / LMG 22925 / RQ-24)</name>
    <dbReference type="NCBI Taxonomy" id="649638"/>
    <lineage>
        <taxon>Bacteria</taxon>
        <taxon>Thermotogati</taxon>
        <taxon>Deinococcota</taxon>
        <taxon>Deinococci</taxon>
        <taxon>Trueperales</taxon>
        <taxon>Trueperaceae</taxon>
        <taxon>Truepera</taxon>
    </lineage>
</organism>
<dbReference type="InterPro" id="IPR013149">
    <property type="entry name" value="ADH-like_C"/>
</dbReference>
<dbReference type="STRING" id="649638.Trad_2887"/>
<feature type="domain" description="Alcohol dehydrogenase-like N-terminal" evidence="8">
    <location>
        <begin position="24"/>
        <end position="143"/>
    </location>
</feature>
<proteinExistence type="inferred from homology"/>
<dbReference type="Gene3D" id="3.90.180.10">
    <property type="entry name" value="Medium-chain alcohol dehydrogenases, catalytic domain"/>
    <property type="match status" value="1"/>
</dbReference>
<keyword evidence="4 6" id="KW-0862">Zinc</keyword>
<evidence type="ECO:0000256" key="2">
    <source>
        <dbReference type="ARBA" id="ARBA00008072"/>
    </source>
</evidence>
<evidence type="ECO:0000259" key="8">
    <source>
        <dbReference type="Pfam" id="PF08240"/>
    </source>
</evidence>
<dbReference type="PROSITE" id="PS00059">
    <property type="entry name" value="ADH_ZINC"/>
    <property type="match status" value="1"/>
</dbReference>
<dbReference type="EMBL" id="CP002049">
    <property type="protein sequence ID" value="ADI15985.1"/>
    <property type="molecule type" value="Genomic_DNA"/>
</dbReference>
<evidence type="ECO:0000256" key="1">
    <source>
        <dbReference type="ARBA" id="ARBA00001947"/>
    </source>
</evidence>
<dbReference type="InterPro" id="IPR013154">
    <property type="entry name" value="ADH-like_N"/>
</dbReference>
<evidence type="ECO:0000256" key="3">
    <source>
        <dbReference type="ARBA" id="ARBA00022723"/>
    </source>
</evidence>
<dbReference type="AlphaFoldDB" id="D7CVS4"/>
<dbReference type="SUPFAM" id="SSF51735">
    <property type="entry name" value="NAD(P)-binding Rossmann-fold domains"/>
    <property type="match status" value="1"/>
</dbReference>
<evidence type="ECO:0000256" key="6">
    <source>
        <dbReference type="RuleBase" id="RU361277"/>
    </source>
</evidence>
<name>D7CVS4_TRURR</name>
<dbReference type="KEGG" id="tra:Trad_2887"/>
<comment type="cofactor">
    <cofactor evidence="1 6">
        <name>Zn(2+)</name>
        <dbReference type="ChEBI" id="CHEBI:29105"/>
    </cofactor>
</comment>
<dbReference type="eggNOG" id="COG1063">
    <property type="taxonomic scope" value="Bacteria"/>
</dbReference>
<dbReference type="GO" id="GO:0016491">
    <property type="term" value="F:oxidoreductase activity"/>
    <property type="evidence" value="ECO:0007669"/>
    <property type="project" value="UniProtKB-KW"/>
</dbReference>
<accession>D7CVS4</accession>
<dbReference type="PANTHER" id="PTHR43161">
    <property type="entry name" value="SORBITOL DEHYDROGENASE"/>
    <property type="match status" value="1"/>
</dbReference>
<dbReference type="SUPFAM" id="SSF50129">
    <property type="entry name" value="GroES-like"/>
    <property type="match status" value="1"/>
</dbReference>
<evidence type="ECO:0000313" key="9">
    <source>
        <dbReference type="EMBL" id="ADI15985.1"/>
    </source>
</evidence>
<dbReference type="InterPro" id="IPR011032">
    <property type="entry name" value="GroES-like_sf"/>
</dbReference>
<feature type="domain" description="Alcohol dehydrogenase-like C-terminal" evidence="7">
    <location>
        <begin position="181"/>
        <end position="309"/>
    </location>
</feature>
<sequence>MQAARLHGAKDLRVEQIPEVGSPGPGEVLLEVEAVGICGSDLHTYEDGRIGDTRVASPLVLGHEFGGVIREVGEGARDGEGKPLRAGQRVAVDPATPCWRCELCEAGHPNLCCNLAFYGLYPDDGALRERMIVGGRNCFPVPEGISDAGLALLETLGVAIHAVDLGKLELARSVAVIGSGPIGLMITKLAALSGARPVYAFDKFPWRTERALEWGATHSFCLADGDPVAWLMQETEGRGADVVFEAAWADASVQQAAEMARLGGRLVLVGIPGDDTLCLKHSVARRKGLSIMMSRRMKHTYPRAIRLAAKGAVDLDALVSHRFPLAEAPRAFDLNLAYPEGLHKVIVEV</sequence>